<feature type="compositionally biased region" description="Low complexity" evidence="4">
    <location>
        <begin position="628"/>
        <end position="641"/>
    </location>
</feature>
<accession>A0A7W3NHC5</accession>
<name>A0A7W3NHC5_PRIAR</name>
<feature type="domain" description="MobA/MobL protein" evidence="5">
    <location>
        <begin position="17"/>
        <end position="227"/>
    </location>
</feature>
<feature type="region of interest" description="Disordered" evidence="4">
    <location>
        <begin position="628"/>
        <end position="664"/>
    </location>
</feature>
<proteinExistence type="inferred from homology"/>
<dbReference type="Gene3D" id="3.30.930.30">
    <property type="match status" value="1"/>
</dbReference>
<organism evidence="6 7">
    <name type="scientific">Priestia aryabhattai</name>
    <name type="common">Bacillus aryabhattai</name>
    <dbReference type="NCBI Taxonomy" id="412384"/>
    <lineage>
        <taxon>Bacteria</taxon>
        <taxon>Bacillati</taxon>
        <taxon>Bacillota</taxon>
        <taxon>Bacilli</taxon>
        <taxon>Bacillales</taxon>
        <taxon>Bacillaceae</taxon>
        <taxon>Priestia</taxon>
    </lineage>
</organism>
<feature type="coiled-coil region" evidence="3">
    <location>
        <begin position="236"/>
        <end position="270"/>
    </location>
</feature>
<keyword evidence="7" id="KW-1185">Reference proteome</keyword>
<dbReference type="EMBL" id="JACJHT010000022">
    <property type="protein sequence ID" value="MBA9042970.1"/>
    <property type="molecule type" value="Genomic_DNA"/>
</dbReference>
<keyword evidence="3" id="KW-0175">Coiled coil</keyword>
<dbReference type="InterPro" id="IPR005053">
    <property type="entry name" value="MobA_MobL"/>
</dbReference>
<feature type="coiled-coil region" evidence="3">
    <location>
        <begin position="489"/>
        <end position="543"/>
    </location>
</feature>
<feature type="coiled-coil region" evidence="3">
    <location>
        <begin position="330"/>
        <end position="397"/>
    </location>
</feature>
<evidence type="ECO:0000259" key="5">
    <source>
        <dbReference type="Pfam" id="PF03389"/>
    </source>
</evidence>
<protein>
    <submittedName>
        <fullName evidence="6">Chromosome segregation ATPase</fullName>
    </submittedName>
</protein>
<evidence type="ECO:0000313" key="6">
    <source>
        <dbReference type="EMBL" id="MBA9042970.1"/>
    </source>
</evidence>
<evidence type="ECO:0000313" key="7">
    <source>
        <dbReference type="Proteomes" id="UP000543174"/>
    </source>
</evidence>
<comment type="caution">
    <text evidence="6">The sequence shown here is derived from an EMBL/GenBank/DDBJ whole genome shotgun (WGS) entry which is preliminary data.</text>
</comment>
<comment type="similarity">
    <text evidence="1">Belongs to the MobA/MobL family.</text>
</comment>
<gene>
    <name evidence="6" type="ORF">HNP21_006148</name>
</gene>
<evidence type="ECO:0000256" key="2">
    <source>
        <dbReference type="ARBA" id="ARBA00022971"/>
    </source>
</evidence>
<dbReference type="Pfam" id="PF03389">
    <property type="entry name" value="MobA_MobL"/>
    <property type="match status" value="1"/>
</dbReference>
<reference evidence="6" key="1">
    <citation type="submission" date="2020-08" db="EMBL/GenBank/DDBJ databases">
        <title>Functional genomics of gut bacteria from endangered species of beetles.</title>
        <authorList>
            <person name="Carlos-Shanley C."/>
        </authorList>
    </citation>
    <scope>NUCLEOTIDE SEQUENCE [LARGE SCALE GENOMIC DNA]</scope>
    <source>
        <strain evidence="6">S00060</strain>
    </source>
</reference>
<evidence type="ECO:0000256" key="1">
    <source>
        <dbReference type="ARBA" id="ARBA00010873"/>
    </source>
</evidence>
<dbReference type="Proteomes" id="UP000543174">
    <property type="component" value="Unassembled WGS sequence"/>
</dbReference>
<evidence type="ECO:0000256" key="3">
    <source>
        <dbReference type="SAM" id="Coils"/>
    </source>
</evidence>
<dbReference type="RefSeq" id="WP_182528239.1">
    <property type="nucleotide sequence ID" value="NZ_JACJHT010000022.1"/>
</dbReference>
<dbReference type="AlphaFoldDB" id="A0A7W3NHC5"/>
<sequence length="664" mass="78564">MAIYHLSMQIISRSKGQSAVAAAAYRSGEKLHDERTDEQKFYTRNVQPETMILTPSNAPEWMKDRNRLWNEVEKVEKRKDSQLARELNIALPIELNHDQQKELIQTFTQSEFVQKGMIADIAIHRDDANNPHAHIMLTMRNLSEDGFGKKNRDWNADFANTKENNLGYVKNSEGCLSIREQWANYANKALEQAQSNERITHLSHEKRGLEILPMVHLGHVAHDMEKKGKKTDRGQINRERQDYNKAVVNLQAYRRQKEDHLKKMKEKEKQFSFSTDIEKTYIQKAASLIGQKVINLEDITARHEELRKMSDRHDPIERHFHAQQQQFLNVSNYYDRVSDLEREIKQNEEKVEELKKALNPFKLKENNMMKRRHLDKISDLESNKESYESSIQKHKESLRFSTKEEFYQRYQEFTQKKENRLNQITYEKKQIQVETRVLLQAEEAIKQAKIREISSYYPDLKTAGKYLTYSNALRLEQYHNTAQQNQFRLSNIKQNLDANQKKLDEFKKHQKMVHIEKEHVSTMSKEVEKLRSVEKKLDELDRSPGEKAKRLVSKKTRQDYEELQIEAKYGLENLKELGYKGQQDLHQQQSRMNTMEKTVVPWLEKEIKTHESNINALDTVFNAIQQATQQATRSQEQAQQRHQLKRMRSTNINRSRNQGPDFSR</sequence>
<evidence type="ECO:0000256" key="4">
    <source>
        <dbReference type="SAM" id="MobiDB-lite"/>
    </source>
</evidence>
<dbReference type="NCBIfam" id="NF041496">
    <property type="entry name" value="MobQ"/>
    <property type="match status" value="1"/>
</dbReference>
<feature type="compositionally biased region" description="Polar residues" evidence="4">
    <location>
        <begin position="649"/>
        <end position="664"/>
    </location>
</feature>
<keyword evidence="2" id="KW-0184">Conjugation</keyword>